<dbReference type="EMBL" id="RDRB01000002">
    <property type="protein sequence ID" value="ROU03631.1"/>
    <property type="molecule type" value="Genomic_DNA"/>
</dbReference>
<dbReference type="InterPro" id="IPR036422">
    <property type="entry name" value="RuBisCO_lsu_N_sf"/>
</dbReference>
<dbReference type="SFLD" id="SFLDS00014">
    <property type="entry name" value="RuBisCO"/>
    <property type="match status" value="1"/>
</dbReference>
<dbReference type="InterPro" id="IPR000685">
    <property type="entry name" value="RuBisCO_lsu_C"/>
</dbReference>
<dbReference type="GO" id="GO:0016984">
    <property type="term" value="F:ribulose-bisphosphate carboxylase activity"/>
    <property type="evidence" value="ECO:0007669"/>
    <property type="project" value="InterPro"/>
</dbReference>
<dbReference type="SUPFAM" id="SSF51649">
    <property type="entry name" value="RuBisCo, C-terminal domain"/>
    <property type="match status" value="1"/>
</dbReference>
<dbReference type="GO" id="GO:0000287">
    <property type="term" value="F:magnesium ion binding"/>
    <property type="evidence" value="ECO:0007669"/>
    <property type="project" value="InterPro"/>
</dbReference>
<feature type="domain" description="Ribulose bisphosphate carboxylase large subunit C-terminal" evidence="1">
    <location>
        <begin position="115"/>
        <end position="282"/>
    </location>
</feature>
<proteinExistence type="predicted"/>
<dbReference type="OrthoDB" id="9764279at2"/>
<dbReference type="SFLD" id="SFLDG00301">
    <property type="entry name" value="RuBisCO-like_proteins"/>
    <property type="match status" value="1"/>
</dbReference>
<sequence length="371" mass="38266">MARFRVTYRILAATPEEARERAEGIALEQTVEVPWDVVPEGPIRDRIVGQVESLEPAGGAFEAVISYDPDSAGHEILQLVNVIFGNSSMQAGIRVMGFAPGAEIARRFAGPRFGIAGLRALTGRATGGLIAPVIKPQGSSPAALARIAALCVEGGADIIKEDHGLADQPMAPFEARVRAVAEAVAEANARTGGRAVYIANVTGAGGDPVAQAHRAKELGATGVLLMPGLMGFGPVHALSRDEGFGLPIMTHPSFTGAFVLSPEFGIAHGVMYGVLQRLAGSDISVFPNVGGRFGFSAAECLEIAAACRGEGPGRPMLPSPGGGMSVERAADMATMYGQDVVYLLGGSLLRAGERIGEAVRAMRGSLEAAGG</sequence>
<dbReference type="CDD" id="cd08210">
    <property type="entry name" value="RLP_RrRLP"/>
    <property type="match status" value="1"/>
</dbReference>
<dbReference type="Gene3D" id="3.20.20.110">
    <property type="entry name" value="Ribulose bisphosphate carboxylase, large subunit, C-terminal domain"/>
    <property type="match status" value="1"/>
</dbReference>
<evidence type="ECO:0000259" key="1">
    <source>
        <dbReference type="Pfam" id="PF00016"/>
    </source>
</evidence>
<dbReference type="AlphaFoldDB" id="A0A3N2R8B7"/>
<gene>
    <name evidence="2" type="ORF">EAT49_04865</name>
</gene>
<dbReference type="PANTHER" id="PTHR42704">
    <property type="entry name" value="RIBULOSE BISPHOSPHATE CARBOXYLASE"/>
    <property type="match status" value="1"/>
</dbReference>
<name>A0A3N2R8B7_9RHOB</name>
<organism evidence="2 3">
    <name type="scientific">Histidinibacterium lentulum</name>
    <dbReference type="NCBI Taxonomy" id="2480588"/>
    <lineage>
        <taxon>Bacteria</taxon>
        <taxon>Pseudomonadati</taxon>
        <taxon>Pseudomonadota</taxon>
        <taxon>Alphaproteobacteria</taxon>
        <taxon>Rhodobacterales</taxon>
        <taxon>Paracoccaceae</taxon>
        <taxon>Histidinibacterium</taxon>
    </lineage>
</organism>
<accession>A0A3N2R8B7</accession>
<dbReference type="RefSeq" id="WP_123641166.1">
    <property type="nucleotide sequence ID" value="NZ_ML119082.1"/>
</dbReference>
<evidence type="ECO:0000313" key="3">
    <source>
        <dbReference type="Proteomes" id="UP000268016"/>
    </source>
</evidence>
<dbReference type="Gene3D" id="3.30.70.150">
    <property type="entry name" value="RuBisCO large subunit, N-terminal domain"/>
    <property type="match status" value="1"/>
</dbReference>
<reference evidence="2 3" key="1">
    <citation type="submission" date="2018-10" db="EMBL/GenBank/DDBJ databases">
        <title>Histidinibacterium lentulum gen. nov., sp. nov., a marine bacterium from the culture broth of Picochlorum sp. 122.</title>
        <authorList>
            <person name="Wang G."/>
        </authorList>
    </citation>
    <scope>NUCLEOTIDE SEQUENCE [LARGE SCALE GENOMIC DNA]</scope>
    <source>
        <strain evidence="2 3">B17</strain>
    </source>
</reference>
<dbReference type="SUPFAM" id="SSF54966">
    <property type="entry name" value="RuBisCO, large subunit, small (N-terminal) domain"/>
    <property type="match status" value="1"/>
</dbReference>
<dbReference type="GO" id="GO:0015977">
    <property type="term" value="P:carbon fixation"/>
    <property type="evidence" value="ECO:0007669"/>
    <property type="project" value="InterPro"/>
</dbReference>
<comment type="caution">
    <text evidence="2">The sequence shown here is derived from an EMBL/GenBank/DDBJ whole genome shotgun (WGS) entry which is preliminary data.</text>
</comment>
<keyword evidence="3" id="KW-1185">Reference proteome</keyword>
<dbReference type="PANTHER" id="PTHR42704:SF17">
    <property type="entry name" value="RIBULOSE BISPHOSPHATE CARBOXYLASE LARGE CHAIN"/>
    <property type="match status" value="1"/>
</dbReference>
<dbReference type="InterPro" id="IPR033966">
    <property type="entry name" value="RuBisCO"/>
</dbReference>
<evidence type="ECO:0000313" key="2">
    <source>
        <dbReference type="EMBL" id="ROU03631.1"/>
    </source>
</evidence>
<dbReference type="Proteomes" id="UP000268016">
    <property type="component" value="Unassembled WGS sequence"/>
</dbReference>
<dbReference type="Pfam" id="PF00016">
    <property type="entry name" value="RuBisCO_large"/>
    <property type="match status" value="1"/>
</dbReference>
<dbReference type="SFLD" id="SFLDF00158">
    <property type="entry name" value="5-methylthio-D-ribulose_1-phos"/>
    <property type="match status" value="1"/>
</dbReference>
<dbReference type="InterPro" id="IPR036376">
    <property type="entry name" value="RuBisCO_lsu_C_sf"/>
</dbReference>
<protein>
    <submittedName>
        <fullName evidence="2">Ribulose 1,5-bisphosphate carboxylase</fullName>
    </submittedName>
</protein>